<keyword evidence="3" id="KW-1185">Reference proteome</keyword>
<dbReference type="EMBL" id="JAADJF010000835">
    <property type="protein sequence ID" value="KAF4414578.1"/>
    <property type="molecule type" value="Genomic_DNA"/>
</dbReference>
<feature type="non-terminal residue" evidence="2">
    <location>
        <position position="1"/>
    </location>
</feature>
<sequence>MTTQQLPKTMKQWNIRGTTGSDSLKLSEVPLPGFSETQVLIQVHSVSINYRDTLITKGQYPMPVLPDLIPGSDSTGTVVAVGSRVTRFKPGDKVVTLFMHDHLDGPHVPIGGVSFVSTIHGALRTYCPVNELGVVPLPRGLSFQEGAILSCAALTAWDALYGLIEMAVKPGQWAAGARVIATTGNPGKGKLLEKLGADYILNYRETPDWGAKAKKLTGGVGVDLIIEVAGEESMWQSLACIKRHGVIIIVGLLGGIDGKGPTYLQNLLHVCTTRGVAVGTQAGMEDMNLAIEGNLEKLRPVIDERVFKFEEKFTDVTTVTTAFVSTVTEASGTIVATITATVTYYNNLR</sequence>
<comment type="caution">
    <text evidence="2">The sequence shown here is derived from an EMBL/GenBank/DDBJ whole genome shotgun (WGS) entry which is preliminary data.</text>
</comment>
<dbReference type="OrthoDB" id="9930022at2759"/>
<dbReference type="InterPro" id="IPR020843">
    <property type="entry name" value="ER"/>
</dbReference>
<evidence type="ECO:0000259" key="1">
    <source>
        <dbReference type="SMART" id="SM00829"/>
    </source>
</evidence>
<dbReference type="Proteomes" id="UP000536711">
    <property type="component" value="Unassembled WGS sequence"/>
</dbReference>
<dbReference type="InterPro" id="IPR011032">
    <property type="entry name" value="GroES-like_sf"/>
</dbReference>
<evidence type="ECO:0000313" key="2">
    <source>
        <dbReference type="EMBL" id="KAF4414578.1"/>
    </source>
</evidence>
<dbReference type="InterPro" id="IPR036291">
    <property type="entry name" value="NAD(P)-bd_dom_sf"/>
</dbReference>
<dbReference type="SUPFAM" id="SSF50129">
    <property type="entry name" value="GroES-like"/>
    <property type="match status" value="1"/>
</dbReference>
<dbReference type="InterPro" id="IPR013149">
    <property type="entry name" value="ADH-like_C"/>
</dbReference>
<dbReference type="InterPro" id="IPR052711">
    <property type="entry name" value="Zinc_ADH-like"/>
</dbReference>
<dbReference type="SMART" id="SM00829">
    <property type="entry name" value="PKS_ER"/>
    <property type="match status" value="1"/>
</dbReference>
<proteinExistence type="predicted"/>
<dbReference type="PANTHER" id="PTHR45033:SF2">
    <property type="entry name" value="ZINC-TYPE ALCOHOL DEHYDROGENASE-LIKE PROTEIN C1773.06C"/>
    <property type="match status" value="1"/>
</dbReference>
<accession>A0A8H4J7R3</accession>
<dbReference type="Pfam" id="PF00107">
    <property type="entry name" value="ADH_zinc_N"/>
    <property type="match status" value="1"/>
</dbReference>
<dbReference type="Gene3D" id="3.90.180.10">
    <property type="entry name" value="Medium-chain alcohol dehydrogenases, catalytic domain"/>
    <property type="match status" value="2"/>
</dbReference>
<feature type="domain" description="Enoyl reductase (ER)" evidence="1">
    <location>
        <begin position="20"/>
        <end position="336"/>
    </location>
</feature>
<dbReference type="SUPFAM" id="SSF51735">
    <property type="entry name" value="NAD(P)-binding Rossmann-fold domains"/>
    <property type="match status" value="1"/>
</dbReference>
<reference evidence="2 3" key="1">
    <citation type="submission" date="2020-01" db="EMBL/GenBank/DDBJ databases">
        <title>Identification and distribution of gene clusters putatively required for synthesis of sphingolipid metabolism inhibitors in phylogenetically diverse species of the filamentous fungus Fusarium.</title>
        <authorList>
            <person name="Kim H.-S."/>
            <person name="Busman M."/>
            <person name="Brown D.W."/>
            <person name="Divon H."/>
            <person name="Uhlig S."/>
            <person name="Proctor R.H."/>
        </authorList>
    </citation>
    <scope>NUCLEOTIDE SEQUENCE [LARGE SCALE GENOMIC DNA]</scope>
    <source>
        <strain evidence="2 3">NRRL 13308</strain>
    </source>
</reference>
<dbReference type="AlphaFoldDB" id="A0A8H4J7R3"/>
<protein>
    <submittedName>
        <fullName evidence="2">Alcohol dehydrogenase</fullName>
    </submittedName>
</protein>
<dbReference type="Pfam" id="PF08240">
    <property type="entry name" value="ADH_N"/>
    <property type="match status" value="1"/>
</dbReference>
<dbReference type="InterPro" id="IPR013154">
    <property type="entry name" value="ADH-like_N"/>
</dbReference>
<dbReference type="GO" id="GO:0016491">
    <property type="term" value="F:oxidoreductase activity"/>
    <property type="evidence" value="ECO:0007669"/>
    <property type="project" value="InterPro"/>
</dbReference>
<dbReference type="CDD" id="cd08276">
    <property type="entry name" value="MDR7"/>
    <property type="match status" value="1"/>
</dbReference>
<evidence type="ECO:0000313" key="3">
    <source>
        <dbReference type="Proteomes" id="UP000536711"/>
    </source>
</evidence>
<gene>
    <name evidence="2" type="ORF">FACUT_14162</name>
</gene>
<organism evidence="2 3">
    <name type="scientific">Fusarium acutatum</name>
    <dbReference type="NCBI Taxonomy" id="78861"/>
    <lineage>
        <taxon>Eukaryota</taxon>
        <taxon>Fungi</taxon>
        <taxon>Dikarya</taxon>
        <taxon>Ascomycota</taxon>
        <taxon>Pezizomycotina</taxon>
        <taxon>Sordariomycetes</taxon>
        <taxon>Hypocreomycetidae</taxon>
        <taxon>Hypocreales</taxon>
        <taxon>Nectriaceae</taxon>
        <taxon>Fusarium</taxon>
        <taxon>Fusarium fujikuroi species complex</taxon>
    </lineage>
</organism>
<dbReference type="Gene3D" id="3.40.50.720">
    <property type="entry name" value="NAD(P)-binding Rossmann-like Domain"/>
    <property type="match status" value="1"/>
</dbReference>
<name>A0A8H4J7R3_9HYPO</name>
<dbReference type="PANTHER" id="PTHR45033">
    <property type="match status" value="1"/>
</dbReference>